<dbReference type="GO" id="GO:0005886">
    <property type="term" value="C:plasma membrane"/>
    <property type="evidence" value="ECO:0007669"/>
    <property type="project" value="UniProtKB-SubCell"/>
</dbReference>
<dbReference type="HOGENOM" id="CLU_949601_0_0_12"/>
<feature type="transmembrane region" description="Helical" evidence="12">
    <location>
        <begin position="195"/>
        <end position="212"/>
    </location>
</feature>
<gene>
    <name evidence="14" type="ORF">L21SP2_2123</name>
</gene>
<keyword evidence="3 11" id="KW-0645">Protease</keyword>
<keyword evidence="15" id="KW-1185">Reference proteome</keyword>
<evidence type="ECO:0000259" key="13">
    <source>
        <dbReference type="Pfam" id="PF01435"/>
    </source>
</evidence>
<evidence type="ECO:0000256" key="9">
    <source>
        <dbReference type="ARBA" id="ARBA00023049"/>
    </source>
</evidence>
<feature type="transmembrane region" description="Helical" evidence="12">
    <location>
        <begin position="26"/>
        <end position="45"/>
    </location>
</feature>
<dbReference type="RefSeq" id="WP_024268394.1">
    <property type="nucleotide sequence ID" value="NC_023035.1"/>
</dbReference>
<evidence type="ECO:0000256" key="11">
    <source>
        <dbReference type="RuleBase" id="RU003983"/>
    </source>
</evidence>
<evidence type="ECO:0000256" key="10">
    <source>
        <dbReference type="ARBA" id="ARBA00023136"/>
    </source>
</evidence>
<feature type="domain" description="Peptidase M48" evidence="13">
    <location>
        <begin position="85"/>
        <end position="290"/>
    </location>
</feature>
<name>V5WIN4_9SPIO</name>
<keyword evidence="10 12" id="KW-0472">Membrane</keyword>
<dbReference type="Gene3D" id="3.30.2010.10">
    <property type="entry name" value="Metalloproteases ('zincins'), catalytic domain"/>
    <property type="match status" value="1"/>
</dbReference>
<keyword evidence="4 12" id="KW-0812">Transmembrane</keyword>
<keyword evidence="9 11" id="KW-0482">Metalloprotease</keyword>
<protein>
    <submittedName>
        <fullName evidence="14">Peptidase M48, Ste24p</fullName>
    </submittedName>
</protein>
<comment type="cofactor">
    <cofactor evidence="11">
        <name>Zn(2+)</name>
        <dbReference type="ChEBI" id="CHEBI:29105"/>
    </cofactor>
    <text evidence="11">Binds 1 zinc ion per subunit.</text>
</comment>
<dbReference type="eggNOG" id="COG0501">
    <property type="taxonomic scope" value="Bacteria"/>
</dbReference>
<dbReference type="AlphaFoldDB" id="V5WIN4"/>
<dbReference type="Proteomes" id="UP000018680">
    <property type="component" value="Chromosome"/>
</dbReference>
<proteinExistence type="inferred from homology"/>
<dbReference type="InterPro" id="IPR050083">
    <property type="entry name" value="HtpX_protease"/>
</dbReference>
<evidence type="ECO:0000256" key="7">
    <source>
        <dbReference type="ARBA" id="ARBA00022833"/>
    </source>
</evidence>
<evidence type="ECO:0000256" key="2">
    <source>
        <dbReference type="ARBA" id="ARBA00022475"/>
    </source>
</evidence>
<dbReference type="PANTHER" id="PTHR43221">
    <property type="entry name" value="PROTEASE HTPX"/>
    <property type="match status" value="1"/>
</dbReference>
<evidence type="ECO:0000256" key="8">
    <source>
        <dbReference type="ARBA" id="ARBA00022989"/>
    </source>
</evidence>
<dbReference type="PANTHER" id="PTHR43221:SF1">
    <property type="entry name" value="PROTEASE HTPX"/>
    <property type="match status" value="1"/>
</dbReference>
<comment type="subcellular location">
    <subcellularLocation>
        <location evidence="1">Cell membrane</location>
        <topology evidence="1">Multi-pass membrane protein</topology>
    </subcellularLocation>
</comment>
<dbReference type="STRING" id="1307761.L21SP2_2123"/>
<evidence type="ECO:0000313" key="15">
    <source>
        <dbReference type="Proteomes" id="UP000018680"/>
    </source>
</evidence>
<feature type="transmembrane region" description="Helical" evidence="12">
    <location>
        <begin position="51"/>
        <end position="69"/>
    </location>
</feature>
<keyword evidence="2" id="KW-1003">Cell membrane</keyword>
<dbReference type="GO" id="GO:0046872">
    <property type="term" value="F:metal ion binding"/>
    <property type="evidence" value="ECO:0007669"/>
    <property type="project" value="UniProtKB-KW"/>
</dbReference>
<dbReference type="InterPro" id="IPR001915">
    <property type="entry name" value="Peptidase_M48"/>
</dbReference>
<reference evidence="14 15" key="1">
    <citation type="journal article" date="2015" name="Stand. Genomic Sci.">
        <title>Complete genome sequence and description of Salinispira pacifica gen. nov., sp. nov., a novel spirochaete isolated form a hypersaline microbial mat.</title>
        <authorList>
            <person name="Ben Hania W."/>
            <person name="Joseph M."/>
            <person name="Schumann P."/>
            <person name="Bunk B."/>
            <person name="Fiebig A."/>
            <person name="Sproer C."/>
            <person name="Klenk H.P."/>
            <person name="Fardeau M.L."/>
            <person name="Spring S."/>
        </authorList>
    </citation>
    <scope>NUCLEOTIDE SEQUENCE [LARGE SCALE GENOMIC DNA]</scope>
    <source>
        <strain evidence="14 15">L21-RPul-D2</strain>
    </source>
</reference>
<keyword evidence="7 11" id="KW-0862">Zinc</keyword>
<dbReference type="GO" id="GO:0006508">
    <property type="term" value="P:proteolysis"/>
    <property type="evidence" value="ECO:0007669"/>
    <property type="project" value="UniProtKB-KW"/>
</dbReference>
<evidence type="ECO:0000256" key="12">
    <source>
        <dbReference type="SAM" id="Phobius"/>
    </source>
</evidence>
<dbReference type="Pfam" id="PF01435">
    <property type="entry name" value="Peptidase_M48"/>
    <property type="match status" value="1"/>
</dbReference>
<dbReference type="OrthoDB" id="3174166at2"/>
<organism evidence="14 15">
    <name type="scientific">Salinispira pacifica</name>
    <dbReference type="NCBI Taxonomy" id="1307761"/>
    <lineage>
        <taxon>Bacteria</taxon>
        <taxon>Pseudomonadati</taxon>
        <taxon>Spirochaetota</taxon>
        <taxon>Spirochaetia</taxon>
        <taxon>Spirochaetales</taxon>
        <taxon>Spirochaetaceae</taxon>
        <taxon>Salinispira</taxon>
    </lineage>
</organism>
<sequence>MSIKETTERRSAADDVKRILYSKHGMNILSALLTLAFFLVPVVLLGMEFTLFMLVLMAVSGMLFGGLRIDPGNLQGVVPVSAGSNPELQHIIDGLSRRAGLERSPDLYMSNSPIANAAAVETTRGPGIIVSSSLFSSLPREEIEAVLAHEFMHIKNRDLLLLNLLARFRMIYTRIPSMLGLLILFAPLLLFFLPLLSALLILSIGGFAAVILERAVMRLREYGADYGAVKISTNPRALASALNRLDWMQQRMSWSMFGGRAPESGGGAALERLLRSHPETSKRVEKIQSWLEG</sequence>
<dbReference type="KEGG" id="slr:L21SP2_2123"/>
<keyword evidence="5" id="KW-0479">Metal-binding</keyword>
<comment type="similarity">
    <text evidence="11">Belongs to the peptidase M48 family.</text>
</comment>
<dbReference type="GO" id="GO:0004222">
    <property type="term" value="F:metalloendopeptidase activity"/>
    <property type="evidence" value="ECO:0007669"/>
    <property type="project" value="InterPro"/>
</dbReference>
<evidence type="ECO:0000256" key="4">
    <source>
        <dbReference type="ARBA" id="ARBA00022692"/>
    </source>
</evidence>
<dbReference type="EMBL" id="CP006939">
    <property type="protein sequence ID" value="AHC15490.1"/>
    <property type="molecule type" value="Genomic_DNA"/>
</dbReference>
<evidence type="ECO:0000256" key="1">
    <source>
        <dbReference type="ARBA" id="ARBA00004651"/>
    </source>
</evidence>
<keyword evidence="6 11" id="KW-0378">Hydrolase</keyword>
<evidence type="ECO:0000256" key="5">
    <source>
        <dbReference type="ARBA" id="ARBA00022723"/>
    </source>
</evidence>
<evidence type="ECO:0000313" key="14">
    <source>
        <dbReference type="EMBL" id="AHC15490.1"/>
    </source>
</evidence>
<keyword evidence="8 12" id="KW-1133">Transmembrane helix</keyword>
<accession>V5WIN4</accession>
<evidence type="ECO:0000256" key="6">
    <source>
        <dbReference type="ARBA" id="ARBA00022801"/>
    </source>
</evidence>
<evidence type="ECO:0000256" key="3">
    <source>
        <dbReference type="ARBA" id="ARBA00022670"/>
    </source>
</evidence>